<comment type="caution">
    <text evidence="15">The sequence shown here is derived from an EMBL/GenBank/DDBJ whole genome shotgun (WGS) entry which is preliminary data.</text>
</comment>
<feature type="region of interest" description="Disordered" evidence="10">
    <location>
        <begin position="1103"/>
        <end position="1154"/>
    </location>
</feature>
<comment type="subcellular location">
    <subcellularLocation>
        <location evidence="1 9">Nucleus</location>
        <location evidence="1 9">Nucleolus</location>
    </subcellularLocation>
</comment>
<comment type="catalytic activity">
    <reaction evidence="9">
        <text>a cytidine in 18S rRNA + acetyl-CoA + ATP + H2O = an N(4)-acetylcytidine in 18S rRNA + ADP + phosphate + CoA + H(+)</text>
        <dbReference type="Rhea" id="RHEA:51424"/>
        <dbReference type="Rhea" id="RHEA-COMP:13575"/>
        <dbReference type="Rhea" id="RHEA-COMP:13576"/>
        <dbReference type="ChEBI" id="CHEBI:15377"/>
        <dbReference type="ChEBI" id="CHEBI:15378"/>
        <dbReference type="ChEBI" id="CHEBI:30616"/>
        <dbReference type="ChEBI" id="CHEBI:43474"/>
        <dbReference type="ChEBI" id="CHEBI:57287"/>
        <dbReference type="ChEBI" id="CHEBI:57288"/>
        <dbReference type="ChEBI" id="CHEBI:74900"/>
        <dbReference type="ChEBI" id="CHEBI:82748"/>
        <dbReference type="ChEBI" id="CHEBI:456216"/>
    </reaction>
</comment>
<feature type="compositionally biased region" description="Polar residues" evidence="10">
    <location>
        <begin position="458"/>
        <end position="474"/>
    </location>
</feature>
<dbReference type="EMBL" id="JAWCUI010000015">
    <property type="protein sequence ID" value="KAL1898583.1"/>
    <property type="molecule type" value="Genomic_DNA"/>
</dbReference>
<feature type="compositionally biased region" description="Basic and acidic residues" evidence="10">
    <location>
        <begin position="246"/>
        <end position="263"/>
    </location>
</feature>
<dbReference type="Pfam" id="PF08351">
    <property type="entry name" value="TmcA_N"/>
    <property type="match status" value="1"/>
</dbReference>
<evidence type="ECO:0000256" key="3">
    <source>
        <dbReference type="ARBA" id="ARBA00022679"/>
    </source>
</evidence>
<evidence type="ECO:0000256" key="5">
    <source>
        <dbReference type="ARBA" id="ARBA00022741"/>
    </source>
</evidence>
<feature type="region of interest" description="Disordered" evidence="10">
    <location>
        <begin position="225"/>
        <end position="268"/>
    </location>
</feature>
<feature type="binding site" evidence="9">
    <location>
        <position position="508"/>
    </location>
    <ligand>
        <name>ATP</name>
        <dbReference type="ChEBI" id="CHEBI:30616"/>
    </ligand>
</feature>
<evidence type="ECO:0000259" key="13">
    <source>
        <dbReference type="Pfam" id="PF13718"/>
    </source>
</evidence>
<keyword evidence="5 9" id="KW-0547">Nucleotide-binding</keyword>
<name>A0ABR3ZD12_9PEZI</name>
<evidence type="ECO:0000256" key="7">
    <source>
        <dbReference type="ARBA" id="ARBA00023242"/>
    </source>
</evidence>
<dbReference type="Gene3D" id="3.40.50.300">
    <property type="entry name" value="P-loop containing nucleotide triphosphate hydrolases"/>
    <property type="match status" value="1"/>
</dbReference>
<dbReference type="InterPro" id="IPR027417">
    <property type="entry name" value="P-loop_NTPase"/>
</dbReference>
<dbReference type="PANTHER" id="PTHR10925">
    <property type="entry name" value="N-ACETYLTRANSFERASE 10"/>
    <property type="match status" value="1"/>
</dbReference>
<comment type="similarity">
    <text evidence="9">Belongs to the RNA cytidine acetyltransferase family. NAT10 subfamily.</text>
</comment>
<feature type="domain" description="N-acetyltransferase" evidence="13">
    <location>
        <begin position="565"/>
        <end position="801"/>
    </location>
</feature>
<dbReference type="GO" id="GO:0004045">
    <property type="term" value="F:peptidyl-tRNA hydrolase activity"/>
    <property type="evidence" value="ECO:0007669"/>
    <property type="project" value="UniProtKB-EC"/>
</dbReference>
<evidence type="ECO:0000256" key="4">
    <source>
        <dbReference type="ARBA" id="ARBA00022694"/>
    </source>
</evidence>
<evidence type="ECO:0000313" key="16">
    <source>
        <dbReference type="Proteomes" id="UP001583186"/>
    </source>
</evidence>
<comment type="caution">
    <text evidence="9">Lacks conserved residue(s) required for the propagation of feature annotation.</text>
</comment>
<evidence type="ECO:0000256" key="9">
    <source>
        <dbReference type="HAMAP-Rule" id="MF_03211"/>
    </source>
</evidence>
<comment type="function">
    <text evidence="9">RNA cytidine acetyltransferase with specificity toward both 18S rRNA and tRNAs. Catalyzes the formation of N(4)-acetylcytidine (ac4C) in 18S rRNA. Required for early nucleolar cleavages of precursor rRNA at sites A0, A1 and A2 during 18S rRNA synthesis. Catalyzes the formation of ac4C in serine and leucine tRNAs. Requires the tRNA-binding adapter protein TAN1 for full tRNA acetyltransferase activity but not for 18S rRNA acetylation.</text>
</comment>
<keyword evidence="2 9" id="KW-0698">rRNA processing</keyword>
<dbReference type="InterPro" id="IPR033688">
    <property type="entry name" value="NAT10"/>
</dbReference>
<keyword evidence="4 9" id="KW-0819">tRNA processing</keyword>
<protein>
    <recommendedName>
        <fullName evidence="9">RNA cytidine acetyltransferase</fullName>
        <ecNumber evidence="9">2.3.1.-</ecNumber>
    </recommendedName>
    <alternativeName>
        <fullName evidence="9">18S rRNA cytosine acetyltransferase</fullName>
    </alternativeName>
</protein>
<evidence type="ECO:0000259" key="11">
    <source>
        <dbReference type="Pfam" id="PF05127"/>
    </source>
</evidence>
<dbReference type="HAMAP" id="MF_03211">
    <property type="entry name" value="RNA_acetyltr_Nat10"/>
    <property type="match status" value="1"/>
</dbReference>
<accession>A0ABR3ZD12</accession>
<feature type="domain" description="Possible tRNA binding" evidence="14">
    <location>
        <begin position="935"/>
        <end position="1058"/>
    </location>
</feature>
<organism evidence="15 16">
    <name type="scientific">Sporothrix stenoceras</name>
    <dbReference type="NCBI Taxonomy" id="5173"/>
    <lineage>
        <taxon>Eukaryota</taxon>
        <taxon>Fungi</taxon>
        <taxon>Dikarya</taxon>
        <taxon>Ascomycota</taxon>
        <taxon>Pezizomycotina</taxon>
        <taxon>Sordariomycetes</taxon>
        <taxon>Sordariomycetidae</taxon>
        <taxon>Ophiostomatales</taxon>
        <taxon>Ophiostomataceae</taxon>
        <taxon>Sporothrix</taxon>
    </lineage>
</organism>
<keyword evidence="8 9" id="KW-0012">Acyltransferase</keyword>
<reference evidence="15 16" key="1">
    <citation type="journal article" date="2024" name="IMA Fungus">
        <title>IMA Genome - F19 : A genome assembly and annotation guide to empower mycologists, including annotated draft genome sequences of Ceratocystis pirilliformis, Diaporthe australafricana, Fusarium ophioides, Paecilomyces lecythidis, and Sporothrix stenoceras.</title>
        <authorList>
            <person name="Aylward J."/>
            <person name="Wilson A.M."/>
            <person name="Visagie C.M."/>
            <person name="Spraker J."/>
            <person name="Barnes I."/>
            <person name="Buitendag C."/>
            <person name="Ceriani C."/>
            <person name="Del Mar Angel L."/>
            <person name="du Plessis D."/>
            <person name="Fuchs T."/>
            <person name="Gasser K."/>
            <person name="Kramer D."/>
            <person name="Li W."/>
            <person name="Munsamy K."/>
            <person name="Piso A."/>
            <person name="Price J.L."/>
            <person name="Sonnekus B."/>
            <person name="Thomas C."/>
            <person name="van der Nest A."/>
            <person name="van Dijk A."/>
            <person name="van Heerden A."/>
            <person name="van Vuuren N."/>
            <person name="Yilmaz N."/>
            <person name="Duong T.A."/>
            <person name="van der Merwe N.A."/>
            <person name="Wingfield M.J."/>
            <person name="Wingfield B.D."/>
        </authorList>
    </citation>
    <scope>NUCLEOTIDE SEQUENCE [LARGE SCALE GENOMIC DNA]</scope>
    <source>
        <strain evidence="15 16">CMW 5346</strain>
    </source>
</reference>
<evidence type="ECO:0000256" key="1">
    <source>
        <dbReference type="ARBA" id="ARBA00004604"/>
    </source>
</evidence>
<dbReference type="Gene3D" id="3.40.50.11040">
    <property type="match status" value="1"/>
</dbReference>
<feature type="compositionally biased region" description="Acidic residues" evidence="10">
    <location>
        <begin position="236"/>
        <end position="245"/>
    </location>
</feature>
<dbReference type="InterPro" id="IPR032672">
    <property type="entry name" value="TmcA/NAT10/Kre33"/>
</dbReference>
<keyword evidence="16" id="KW-1185">Reference proteome</keyword>
<feature type="binding site" evidence="9">
    <location>
        <position position="773"/>
    </location>
    <ligand>
        <name>acetyl-CoA</name>
        <dbReference type="ChEBI" id="CHEBI:57288"/>
    </ligand>
</feature>
<dbReference type="Gene3D" id="3.40.630.30">
    <property type="match status" value="1"/>
</dbReference>
<evidence type="ECO:0000256" key="10">
    <source>
        <dbReference type="SAM" id="MobiDB-lite"/>
    </source>
</evidence>
<keyword evidence="7 9" id="KW-0539">Nucleus</keyword>
<evidence type="ECO:0000256" key="2">
    <source>
        <dbReference type="ARBA" id="ARBA00022552"/>
    </source>
</evidence>
<dbReference type="InterPro" id="IPR027992">
    <property type="entry name" value="tRNA_bind_dom"/>
</dbReference>
<feature type="domain" description="TcmA/NAT10 helicase" evidence="11">
    <location>
        <begin position="303"/>
        <end position="526"/>
    </location>
</feature>
<dbReference type="Pfam" id="PF05127">
    <property type="entry name" value="NAT10_TcmA_helicase"/>
    <property type="match status" value="1"/>
</dbReference>
<dbReference type="Pfam" id="PF13725">
    <property type="entry name" value="tRNA_bind_2"/>
    <property type="match status" value="2"/>
</dbReference>
<dbReference type="PANTHER" id="PTHR10925:SF5">
    <property type="entry name" value="RNA CYTIDINE ACETYLTRANSFERASE"/>
    <property type="match status" value="1"/>
</dbReference>
<dbReference type="Proteomes" id="UP001583186">
    <property type="component" value="Unassembled WGS sequence"/>
</dbReference>
<evidence type="ECO:0000259" key="12">
    <source>
        <dbReference type="Pfam" id="PF08351"/>
    </source>
</evidence>
<feature type="binding site" evidence="9">
    <location>
        <begin position="308"/>
        <end position="317"/>
    </location>
    <ligand>
        <name>ATP</name>
        <dbReference type="ChEBI" id="CHEBI:30616"/>
    </ligand>
</feature>
<gene>
    <name evidence="9 15" type="primary">NAT10</name>
    <name evidence="15" type="ORF">Sste5346_003487</name>
</gene>
<feature type="binding site" evidence="9">
    <location>
        <begin position="666"/>
        <end position="668"/>
    </location>
    <ligand>
        <name>acetyl-CoA</name>
        <dbReference type="ChEBI" id="CHEBI:57288"/>
    </ligand>
</feature>
<keyword evidence="15" id="KW-0378">Hydrolase</keyword>
<proteinExistence type="inferred from homology"/>
<keyword evidence="3 9" id="KW-0808">Transferase</keyword>
<feature type="domain" description="Possible tRNA binding" evidence="14">
    <location>
        <begin position="811"/>
        <end position="923"/>
    </location>
</feature>
<comment type="catalytic activity">
    <reaction evidence="9">
        <text>a cytidine in tRNA + acetyl-CoA + ATP + H2O = an N(4)-acetylcytidine in tRNA + ADP + phosphate + CoA + H(+)</text>
        <dbReference type="Rhea" id="RHEA:53876"/>
        <dbReference type="Rhea" id="RHEA-COMP:13670"/>
        <dbReference type="Rhea" id="RHEA-COMP:13671"/>
        <dbReference type="ChEBI" id="CHEBI:15377"/>
        <dbReference type="ChEBI" id="CHEBI:15378"/>
        <dbReference type="ChEBI" id="CHEBI:30616"/>
        <dbReference type="ChEBI" id="CHEBI:43474"/>
        <dbReference type="ChEBI" id="CHEBI:57287"/>
        <dbReference type="ChEBI" id="CHEBI:57288"/>
        <dbReference type="ChEBI" id="CHEBI:74900"/>
        <dbReference type="ChEBI" id="CHEBI:82748"/>
        <dbReference type="ChEBI" id="CHEBI:456216"/>
    </reaction>
</comment>
<feature type="region of interest" description="Disordered" evidence="10">
    <location>
        <begin position="456"/>
        <end position="479"/>
    </location>
</feature>
<feature type="domain" description="TmcA/NAT10 N-terminal" evidence="12">
    <location>
        <begin position="9"/>
        <end position="215"/>
    </location>
</feature>
<dbReference type="InterPro" id="IPR007807">
    <property type="entry name" value="TcmA/NAT10_helicase"/>
</dbReference>
<evidence type="ECO:0000256" key="6">
    <source>
        <dbReference type="ARBA" id="ARBA00022840"/>
    </source>
</evidence>
<dbReference type="EC" id="2.3.1.-" evidence="9"/>
<keyword evidence="6 9" id="KW-0067">ATP-binding</keyword>
<evidence type="ECO:0000259" key="14">
    <source>
        <dbReference type="Pfam" id="PF13725"/>
    </source>
</evidence>
<evidence type="ECO:0000313" key="15">
    <source>
        <dbReference type="EMBL" id="KAL1898583.1"/>
    </source>
</evidence>
<comment type="subunit">
    <text evidence="9">Interacts with TAN1.</text>
</comment>
<evidence type="ECO:0000256" key="8">
    <source>
        <dbReference type="ARBA" id="ARBA00023315"/>
    </source>
</evidence>
<dbReference type="Pfam" id="PF13718">
    <property type="entry name" value="GNAT_acetyltr_2"/>
    <property type="match status" value="1"/>
</dbReference>
<sequence>MSRKAVDARIPTLIRNGVQSKKRSIFVVVGDRAKDVIVHLHYIMSSMDVASGSGSSSSAGVTPKNKSVLWAYKKKLLDFTSHRKKREAKIKKEIKRGTREPNANDPFELFVSLHDIRYVYYKETEKILGNTYGMCILQDFEALTPNMLARTVETVEGGGLVVLLLKSMTSLRQLYTMSMDVHSRYRTEAHTDVVPRFNERFILSLGGCDACLVIDDELNVLPISQGKEVKPLPPPSDEDDDEDGEGGSRSENQRKLDELKDSLSDTPPIGSLVPLARTLDQAQALLTFTDALAEKSLQGTVALTAARGRGKSAAMGVAVAAAVAHGYANIFITSPSPENLKTLFDFVFRGFDALGYLDHVDYTIIQSTNPDLANKPVVRVNIHRNHRQTIQYIRPQDAHVLGQAELLVIDEAAAIPLPLVRKLMGPYLVFMASTINGYEGTGRSLSLKLIKQLREQSRGGSTPASKDSKTTVADRSTGRAAKVQDALEYQGGSGARTLREITLSEPIRYAQGDAVEKWLNTVLCLDAKLPRAQNGSPAPSSCELLQVNRDTLFSFHAVSERFLQQMVALYVSSHYKNTPDDLQLMSDAPAHELFVLVPPISEDSSRLPEPLCVIQVALEGRISRESVINALSRGTRPAGDLIPWLVSQQFQDDGFASLSGARIVRIATNPNYVRSGYGARALELLCDHYGGKFTNLSEAELENLENGGSATMKRVSDAELAKTSLLEDNDVKVRDIQSMPPLFSRLSESRPPALDYVGVSYGLTGELLKFWKRASFAPVYLRQTANELTGEHTCVMLRPLESSAISGDASWLGAFSRDFHRRYLSLLSYQFRDFSSVFALSVSEAARIGAAKFADQEDANGGAPPALTKAELDALMTPFDLKRLESYANNMLDYHLILDLVPTVANLYFTGKLGAPKLSGVVAAAANGDGNNNKAGVELTGVMQGILLGIGLQRKDMDTVSADLTLPVSQLMAMFIKILRKVTGHFATIVAAAVEAELPRAARGPMGVSRANATGVHDDEIVDDKFEPLKLSISDELTVKGAKMIVDEEESDEEEVASDDEDEQKVRRRKQRELINALPLDQYEVEEGDVPGWEEAERQVAAAMQNGGKKKSSGTTVSIKSSKAPSSKRKPGDTTVAEVYDEAFGEKKKKKRRH</sequence>
<dbReference type="InterPro" id="IPR013562">
    <property type="entry name" value="TmcA/NAT10_N"/>
</dbReference>
<dbReference type="InterPro" id="IPR000182">
    <property type="entry name" value="GNAT_dom"/>
</dbReference>